<protein>
    <submittedName>
        <fullName evidence="1">Uncharacterized protein</fullName>
    </submittedName>
</protein>
<evidence type="ECO:0000313" key="2">
    <source>
        <dbReference type="Proteomes" id="UP000663929"/>
    </source>
</evidence>
<name>A0A8A4TGF7_SULCO</name>
<reference evidence="1" key="1">
    <citation type="submission" date="2021-03" db="EMBL/GenBank/DDBJ databases">
        <title>Acanthopleuribacteraceae sp. M133.</title>
        <authorList>
            <person name="Wang G."/>
        </authorList>
    </citation>
    <scope>NUCLEOTIDE SEQUENCE</scope>
    <source>
        <strain evidence="1">M133</strain>
    </source>
</reference>
<dbReference type="Proteomes" id="UP000663929">
    <property type="component" value="Chromosome"/>
</dbReference>
<dbReference type="RefSeq" id="WP_237378293.1">
    <property type="nucleotide sequence ID" value="NZ_CP071793.1"/>
</dbReference>
<organism evidence="1 2">
    <name type="scientific">Sulfidibacter corallicola</name>
    <dbReference type="NCBI Taxonomy" id="2818388"/>
    <lineage>
        <taxon>Bacteria</taxon>
        <taxon>Pseudomonadati</taxon>
        <taxon>Acidobacteriota</taxon>
        <taxon>Holophagae</taxon>
        <taxon>Acanthopleuribacterales</taxon>
        <taxon>Acanthopleuribacteraceae</taxon>
        <taxon>Sulfidibacter</taxon>
    </lineage>
</organism>
<dbReference type="EMBL" id="CP071793">
    <property type="protein sequence ID" value="QTD48640.1"/>
    <property type="molecule type" value="Genomic_DNA"/>
</dbReference>
<accession>A0A8A4TGF7</accession>
<proteinExistence type="predicted"/>
<sequence length="112" mass="12794">MAVQKPSELIFQELSSFAKKHNLNLSVKELSTWAERMFARLNGQLVTHKEAAAMLGVSPEMMHHYRKDALIEGIPKNPHAAKPHWLYQLCDVLQLKSYRASLRAKRQASARV</sequence>
<dbReference type="AlphaFoldDB" id="A0A8A4TGF7"/>
<dbReference type="KEGG" id="scor:J3U87_23920"/>
<gene>
    <name evidence="1" type="ORF">J3U87_23920</name>
</gene>
<keyword evidence="2" id="KW-1185">Reference proteome</keyword>
<evidence type="ECO:0000313" key="1">
    <source>
        <dbReference type="EMBL" id="QTD48640.1"/>
    </source>
</evidence>